<dbReference type="EMBL" id="BLXZ01000002">
    <property type="protein sequence ID" value="GFO67670.1"/>
    <property type="molecule type" value="Genomic_DNA"/>
</dbReference>
<protein>
    <submittedName>
        <fullName evidence="2">Hemerythrin</fullName>
    </submittedName>
</protein>
<dbReference type="AlphaFoldDB" id="A0A6V8N5K5"/>
<evidence type="ECO:0000313" key="3">
    <source>
        <dbReference type="Proteomes" id="UP000587586"/>
    </source>
</evidence>
<proteinExistence type="predicted"/>
<dbReference type="PANTHER" id="PTHR35585">
    <property type="entry name" value="HHE DOMAIN PROTEIN (AFU_ORTHOLOGUE AFUA_4G00730)"/>
    <property type="match status" value="1"/>
</dbReference>
<keyword evidence="3" id="KW-1185">Reference proteome</keyword>
<gene>
    <name evidence="2" type="ORF">GMLC_12490</name>
</gene>
<organism evidence="2 3">
    <name type="scientific">Geomonas limicola</name>
    <dbReference type="NCBI Taxonomy" id="2740186"/>
    <lineage>
        <taxon>Bacteria</taxon>
        <taxon>Pseudomonadati</taxon>
        <taxon>Thermodesulfobacteriota</taxon>
        <taxon>Desulfuromonadia</taxon>
        <taxon>Geobacterales</taxon>
        <taxon>Geobacteraceae</taxon>
        <taxon>Geomonas</taxon>
    </lineage>
</organism>
<accession>A0A6V8N5K5</accession>
<comment type="caution">
    <text evidence="2">The sequence shown here is derived from an EMBL/GenBank/DDBJ whole genome shotgun (WGS) entry which is preliminary data.</text>
</comment>
<dbReference type="Pfam" id="PF01814">
    <property type="entry name" value="Hemerythrin"/>
    <property type="match status" value="1"/>
</dbReference>
<dbReference type="InterPro" id="IPR012312">
    <property type="entry name" value="Hemerythrin-like"/>
</dbReference>
<feature type="domain" description="Hemerythrin-like" evidence="1">
    <location>
        <begin position="23"/>
        <end position="136"/>
    </location>
</feature>
<dbReference type="Proteomes" id="UP000587586">
    <property type="component" value="Unassembled WGS sequence"/>
</dbReference>
<dbReference type="Gene3D" id="1.20.120.520">
    <property type="entry name" value="nmb1532 protein domain like"/>
    <property type="match status" value="1"/>
</dbReference>
<dbReference type="PANTHER" id="PTHR35585:SF1">
    <property type="entry name" value="HHE DOMAIN PROTEIN (AFU_ORTHOLOGUE AFUA_4G00730)"/>
    <property type="match status" value="1"/>
</dbReference>
<dbReference type="RefSeq" id="WP_183360201.1">
    <property type="nucleotide sequence ID" value="NZ_BLXZ01000002.1"/>
</dbReference>
<name>A0A6V8N5K5_9BACT</name>
<reference evidence="3" key="1">
    <citation type="submission" date="2020-06" db="EMBL/GenBank/DDBJ databases">
        <title>Draft genomic sequecing of Geomonas sp. Red745.</title>
        <authorList>
            <person name="Itoh H."/>
            <person name="Xu Z.X."/>
            <person name="Ushijima N."/>
            <person name="Masuda Y."/>
            <person name="Shiratori Y."/>
            <person name="Senoo K."/>
        </authorList>
    </citation>
    <scope>NUCLEOTIDE SEQUENCE [LARGE SCALE GENOMIC DNA]</scope>
    <source>
        <strain evidence="3">Red745</strain>
    </source>
</reference>
<evidence type="ECO:0000313" key="2">
    <source>
        <dbReference type="EMBL" id="GFO67670.1"/>
    </source>
</evidence>
<evidence type="ECO:0000259" key="1">
    <source>
        <dbReference type="Pfam" id="PF01814"/>
    </source>
</evidence>
<sequence>MGNSQGKDIAAREHVPGEGLDLLLRSDHSRIRQLFDEIEKTEPAELAERKELFFTLQEELLAHLEAEERFFYTALEHNDVARARVLVGYEEHQVVRQLIGAFTSLAGDDARWSAKLSVLKKLITRHMEEEEEELFALGNEVFSQEELRGIAGKVQEVKLAPKKSTLAKEAG</sequence>